<gene>
    <name evidence="1" type="ORF">CIN_04890</name>
</gene>
<dbReference type="STRING" id="1088868.CIN_04890"/>
<dbReference type="eggNOG" id="COG0457">
    <property type="taxonomic scope" value="Bacteria"/>
</dbReference>
<dbReference type="RefSeq" id="WP_008853479.1">
    <property type="nucleotide sequence ID" value="NZ_AGFR01000003.1"/>
</dbReference>
<dbReference type="OrthoDB" id="9778733at2"/>
<evidence type="ECO:0000313" key="2">
    <source>
        <dbReference type="Proteomes" id="UP000005939"/>
    </source>
</evidence>
<dbReference type="SUPFAM" id="SSF48452">
    <property type="entry name" value="TPR-like"/>
    <property type="match status" value="1"/>
</dbReference>
<reference evidence="1 2" key="1">
    <citation type="submission" date="2011-10" db="EMBL/GenBank/DDBJ databases">
        <title>Genome Sequence of Commensalibacter intestini A911, isolated from Drosophila gut.</title>
        <authorList>
            <person name="Lee W.-J."/>
            <person name="Kim E.-K."/>
        </authorList>
    </citation>
    <scope>NUCLEOTIDE SEQUENCE [LARGE SCALE GENOMIC DNA]</scope>
    <source>
        <strain evidence="1 2">A911</strain>
    </source>
</reference>
<dbReference type="AlphaFoldDB" id="G6EYG9"/>
<sequence>MKNFSTFPDDTLIKEANLLLHQGEFEKSLNMLLPYKNYKLSQSIMTLIGIAYAGCNYPKEAAYHLCIAQQLKDNPQRHICSELEAYLGSYNLYSFIFRVFEKAFLHQPKNELLHIAYADVLQHTKHPAKAILYIKKCLEFSKNKDRLLNILATIFFEAGKYSSAIKLYQELEKRNENNITVLANLSCYYNAINDTNQALMYSRKAIMLQPSWAALRVNYSICLLKAECYHQGWIEHDWRLATPNHSTLPKDKLIPTLTDTMDITGKRILLTQEEGLGDTLMYIRFVPELIRRGAIVELWIAETMKGLCERIKGKPKVKVGGEDPPPFDWHCPFISLPRALSIDPNQEKFTSYLSADRKKVAYWKEILPQTKKFKVGLVWGGSPHPGDVNAMMTDNKRSIPLQKLIPLLRSVKNATFISLQMGDHTDEIHDLPEDVSIFNPMTDVKDMDDTAGIIKNLDLVISVDTSVIHLAGGLGAKAILLDRYDNCWRWISNKKYSPWYPKIRIVRQTHPRIWSDVVKETTSLLQKMANKHEECKS</sequence>
<dbReference type="InterPro" id="IPR011990">
    <property type="entry name" value="TPR-like_helical_dom_sf"/>
</dbReference>
<organism evidence="1 2">
    <name type="scientific">Commensalibacter intestini A911</name>
    <dbReference type="NCBI Taxonomy" id="1088868"/>
    <lineage>
        <taxon>Bacteria</taxon>
        <taxon>Pseudomonadati</taxon>
        <taxon>Pseudomonadota</taxon>
        <taxon>Alphaproteobacteria</taxon>
        <taxon>Acetobacterales</taxon>
        <taxon>Acetobacteraceae</taxon>
    </lineage>
</organism>
<dbReference type="PATRIC" id="fig|1088868.3.peg.489"/>
<dbReference type="SUPFAM" id="SSF53756">
    <property type="entry name" value="UDP-Glycosyltransferase/glycogen phosphorylase"/>
    <property type="match status" value="1"/>
</dbReference>
<dbReference type="Proteomes" id="UP000005939">
    <property type="component" value="Unassembled WGS sequence"/>
</dbReference>
<evidence type="ECO:0000313" key="1">
    <source>
        <dbReference type="EMBL" id="EHD14557.1"/>
    </source>
</evidence>
<dbReference type="Gene3D" id="3.40.50.2000">
    <property type="entry name" value="Glycogen Phosphorylase B"/>
    <property type="match status" value="1"/>
</dbReference>
<comment type="caution">
    <text evidence="1">The sequence shown here is derived from an EMBL/GenBank/DDBJ whole genome shotgun (WGS) entry which is preliminary data.</text>
</comment>
<proteinExistence type="predicted"/>
<dbReference type="EMBL" id="AGFR01000003">
    <property type="protein sequence ID" value="EHD14557.1"/>
    <property type="molecule type" value="Genomic_DNA"/>
</dbReference>
<name>G6EYG9_9PROT</name>
<protein>
    <submittedName>
        <fullName evidence="1">Uncharacterized protein</fullName>
    </submittedName>
</protein>
<accession>G6EYG9</accession>
<dbReference type="Gene3D" id="1.25.40.10">
    <property type="entry name" value="Tetratricopeptide repeat domain"/>
    <property type="match status" value="1"/>
</dbReference>